<dbReference type="Proteomes" id="UP001363622">
    <property type="component" value="Unassembled WGS sequence"/>
</dbReference>
<gene>
    <name evidence="2" type="ORF">IWZ03DRAFT_358794</name>
</gene>
<reference evidence="2 3" key="1">
    <citation type="submission" date="2024-04" db="EMBL/GenBank/DDBJ databases">
        <title>Phyllosticta paracitricarpa is synonymous to the EU quarantine fungus P. citricarpa based on phylogenomic analyses.</title>
        <authorList>
            <consortium name="Lawrence Berkeley National Laboratory"/>
            <person name="Van Ingen-Buijs V.A."/>
            <person name="Van Westerhoven A.C."/>
            <person name="Haridas S."/>
            <person name="Skiadas P."/>
            <person name="Martin F."/>
            <person name="Groenewald J.Z."/>
            <person name="Crous P.W."/>
            <person name="Seidl M.F."/>
        </authorList>
    </citation>
    <scope>NUCLEOTIDE SEQUENCE [LARGE SCALE GENOMIC DNA]</scope>
    <source>
        <strain evidence="2 3">CBS 123371</strain>
    </source>
</reference>
<dbReference type="EMBL" id="JBBPHU010000004">
    <property type="protein sequence ID" value="KAK7518493.1"/>
    <property type="molecule type" value="Genomic_DNA"/>
</dbReference>
<protein>
    <submittedName>
        <fullName evidence="2">Uncharacterized protein</fullName>
    </submittedName>
</protein>
<feature type="signal peptide" evidence="1">
    <location>
        <begin position="1"/>
        <end position="20"/>
    </location>
</feature>
<evidence type="ECO:0000313" key="3">
    <source>
        <dbReference type="Proteomes" id="UP001363622"/>
    </source>
</evidence>
<evidence type="ECO:0000313" key="2">
    <source>
        <dbReference type="EMBL" id="KAK7518493.1"/>
    </source>
</evidence>
<organism evidence="2 3">
    <name type="scientific">Phyllosticta citriasiana</name>
    <dbReference type="NCBI Taxonomy" id="595635"/>
    <lineage>
        <taxon>Eukaryota</taxon>
        <taxon>Fungi</taxon>
        <taxon>Dikarya</taxon>
        <taxon>Ascomycota</taxon>
        <taxon>Pezizomycotina</taxon>
        <taxon>Dothideomycetes</taxon>
        <taxon>Dothideomycetes incertae sedis</taxon>
        <taxon>Botryosphaeriales</taxon>
        <taxon>Phyllostictaceae</taxon>
        <taxon>Phyllosticta</taxon>
    </lineage>
</organism>
<proteinExistence type="predicted"/>
<evidence type="ECO:0000256" key="1">
    <source>
        <dbReference type="SAM" id="SignalP"/>
    </source>
</evidence>
<name>A0ABR1KTB7_9PEZI</name>
<feature type="chain" id="PRO_5045161910" evidence="1">
    <location>
        <begin position="21"/>
        <end position="136"/>
    </location>
</feature>
<keyword evidence="3" id="KW-1185">Reference proteome</keyword>
<accession>A0ABR1KTB7</accession>
<keyword evidence="1" id="KW-0732">Signal</keyword>
<sequence>MLLINNPLFILLSFLWLAIASPITPNPRQCEGLVSQPGQGTVKNYAGSSITVFGLVDIKIERTRGYAKPPGSKIIYHGPDLRIHNRACNPVKVTCALSADGNSARVVTFKPREHDRIIYPIEVPVGDTLYFTVESG</sequence>
<comment type="caution">
    <text evidence="2">The sequence shown here is derived from an EMBL/GenBank/DDBJ whole genome shotgun (WGS) entry which is preliminary data.</text>
</comment>